<dbReference type="Gene3D" id="3.40.50.620">
    <property type="entry name" value="HUPs"/>
    <property type="match status" value="1"/>
</dbReference>
<sequence length="341" mass="36679">MPKPLTEARAALRHSLAAALPQGGEAAVCFSGGLDSTVLLHLARAAAPAGVALRAIHVNHGLQPEADAWAARCRATASAWDIPCEVARAKVAARPAASLENRARQARLRIWRRQSCPVLLMAHHADDQAETVLLRALRGSGPHGLAAMRPSAPLPGGSQLLLRPLLACARRELEEYALAAGLDGVADPANRDLRHNRNWLRHELLPALEQRFPGAGAALRRSAELARESGALLDELAAADDETCRSGPARYSRAALRRLGWQRAKNWLRWSIVRAGRQPPQAAHLEEAARQLCSASAGFGQRFGPLELQGTGRHVSWRPAAAGPIGRIAVTRSKKQSKQES</sequence>
<dbReference type="CDD" id="cd01992">
    <property type="entry name" value="TilS_N"/>
    <property type="match status" value="1"/>
</dbReference>
<dbReference type="InterPro" id="IPR012795">
    <property type="entry name" value="tRNA_Ile_lys_synt_N"/>
</dbReference>
<name>A0A930Y2V6_9GAMM</name>
<comment type="similarity">
    <text evidence="6">Belongs to the tRNA(Ile)-lysidine synthase family.</text>
</comment>
<reference evidence="8" key="1">
    <citation type="submission" date="2020-10" db="EMBL/GenBank/DDBJ databases">
        <title>An improved Amphimedon queenslandica hologenome assembly reveals how three proteobacterial symbionts can extend the metabolic phenotypic of their marine sponge host.</title>
        <authorList>
            <person name="Degnan B."/>
            <person name="Degnan S."/>
            <person name="Xiang X."/>
        </authorList>
    </citation>
    <scope>NUCLEOTIDE SEQUENCE</scope>
    <source>
        <strain evidence="8">AqS2</strain>
    </source>
</reference>
<dbReference type="PANTHER" id="PTHR43033:SF1">
    <property type="entry name" value="TRNA(ILE)-LYSIDINE SYNTHASE-RELATED"/>
    <property type="match status" value="1"/>
</dbReference>
<dbReference type="Proteomes" id="UP000604381">
    <property type="component" value="Unassembled WGS sequence"/>
</dbReference>
<keyword evidence="9" id="KW-1185">Reference proteome</keyword>
<accession>A0A930Y2V6</accession>
<gene>
    <name evidence="6 8" type="primary">tilS</name>
    <name evidence="8" type="ORF">ISN26_04320</name>
</gene>
<comment type="domain">
    <text evidence="6">The N-terminal region contains the highly conserved SGGXDS motif, predicted to be a P-loop motif involved in ATP binding.</text>
</comment>
<evidence type="ECO:0000256" key="5">
    <source>
        <dbReference type="ARBA" id="ARBA00048539"/>
    </source>
</evidence>
<dbReference type="GO" id="GO:0032267">
    <property type="term" value="F:tRNA(Ile)-lysidine synthase activity"/>
    <property type="evidence" value="ECO:0007669"/>
    <property type="project" value="UniProtKB-EC"/>
</dbReference>
<evidence type="ECO:0000256" key="2">
    <source>
        <dbReference type="ARBA" id="ARBA00022694"/>
    </source>
</evidence>
<evidence type="ECO:0000313" key="9">
    <source>
        <dbReference type="Proteomes" id="UP000604381"/>
    </source>
</evidence>
<feature type="binding site" evidence="6">
    <location>
        <begin position="31"/>
        <end position="36"/>
    </location>
    <ligand>
        <name>ATP</name>
        <dbReference type="ChEBI" id="CHEBI:30616"/>
    </ligand>
</feature>
<evidence type="ECO:0000256" key="3">
    <source>
        <dbReference type="ARBA" id="ARBA00022741"/>
    </source>
</evidence>
<dbReference type="GO" id="GO:0006400">
    <property type="term" value="P:tRNA modification"/>
    <property type="evidence" value="ECO:0007669"/>
    <property type="project" value="UniProtKB-UniRule"/>
</dbReference>
<evidence type="ECO:0000256" key="1">
    <source>
        <dbReference type="ARBA" id="ARBA00022598"/>
    </source>
</evidence>
<comment type="function">
    <text evidence="6">Ligates lysine onto the cytidine present at position 34 of the AUA codon-specific tRNA(Ile) that contains the anticodon CAU, in an ATP-dependent manner. Cytidine is converted to lysidine, thus changing the amino acid specificity of the tRNA from methionine to isoleucine.</text>
</comment>
<evidence type="ECO:0000256" key="6">
    <source>
        <dbReference type="HAMAP-Rule" id="MF_01161"/>
    </source>
</evidence>
<dbReference type="HAMAP" id="MF_01161">
    <property type="entry name" value="tRNA_Ile_lys_synt"/>
    <property type="match status" value="1"/>
</dbReference>
<keyword evidence="3 6" id="KW-0547">Nucleotide-binding</keyword>
<dbReference type="EC" id="6.3.4.19" evidence="6"/>
<dbReference type="Pfam" id="PF01171">
    <property type="entry name" value="ATP_bind_3"/>
    <property type="match status" value="1"/>
</dbReference>
<keyword evidence="6" id="KW-0963">Cytoplasm</keyword>
<evidence type="ECO:0000256" key="4">
    <source>
        <dbReference type="ARBA" id="ARBA00022840"/>
    </source>
</evidence>
<comment type="catalytic activity">
    <reaction evidence="5 6">
        <text>cytidine(34) in tRNA(Ile2) + L-lysine + ATP = lysidine(34) in tRNA(Ile2) + AMP + diphosphate + H(+)</text>
        <dbReference type="Rhea" id="RHEA:43744"/>
        <dbReference type="Rhea" id="RHEA-COMP:10625"/>
        <dbReference type="Rhea" id="RHEA-COMP:10670"/>
        <dbReference type="ChEBI" id="CHEBI:15378"/>
        <dbReference type="ChEBI" id="CHEBI:30616"/>
        <dbReference type="ChEBI" id="CHEBI:32551"/>
        <dbReference type="ChEBI" id="CHEBI:33019"/>
        <dbReference type="ChEBI" id="CHEBI:82748"/>
        <dbReference type="ChEBI" id="CHEBI:83665"/>
        <dbReference type="ChEBI" id="CHEBI:456215"/>
        <dbReference type="EC" id="6.3.4.19"/>
    </reaction>
</comment>
<dbReference type="GO" id="GO:0005524">
    <property type="term" value="F:ATP binding"/>
    <property type="evidence" value="ECO:0007669"/>
    <property type="project" value="UniProtKB-UniRule"/>
</dbReference>
<dbReference type="GO" id="GO:0005737">
    <property type="term" value="C:cytoplasm"/>
    <property type="evidence" value="ECO:0007669"/>
    <property type="project" value="UniProtKB-SubCell"/>
</dbReference>
<dbReference type="InterPro" id="IPR012094">
    <property type="entry name" value="tRNA_Ile_lys_synt"/>
</dbReference>
<dbReference type="NCBIfam" id="TIGR02432">
    <property type="entry name" value="lysidine_TilS_N"/>
    <property type="match status" value="1"/>
</dbReference>
<keyword evidence="1 6" id="KW-0436">Ligase</keyword>
<dbReference type="InterPro" id="IPR011063">
    <property type="entry name" value="TilS/TtcA_N"/>
</dbReference>
<keyword evidence="2 6" id="KW-0819">tRNA processing</keyword>
<evidence type="ECO:0000313" key="8">
    <source>
        <dbReference type="EMBL" id="MBF2735296.1"/>
    </source>
</evidence>
<evidence type="ECO:0000259" key="7">
    <source>
        <dbReference type="Pfam" id="PF01171"/>
    </source>
</evidence>
<comment type="caution">
    <text evidence="8">The sequence shown here is derived from an EMBL/GenBank/DDBJ whole genome shotgun (WGS) entry which is preliminary data.</text>
</comment>
<dbReference type="PANTHER" id="PTHR43033">
    <property type="entry name" value="TRNA(ILE)-LYSIDINE SYNTHASE-RELATED"/>
    <property type="match status" value="1"/>
</dbReference>
<dbReference type="AlphaFoldDB" id="A0A930Y2V6"/>
<dbReference type="EMBL" id="JADHEI010000033">
    <property type="protein sequence ID" value="MBF2735296.1"/>
    <property type="molecule type" value="Genomic_DNA"/>
</dbReference>
<feature type="domain" description="tRNA(Ile)-lysidine/2-thiocytidine synthase N-terminal" evidence="7">
    <location>
        <begin position="27"/>
        <end position="203"/>
    </location>
</feature>
<dbReference type="InterPro" id="IPR014729">
    <property type="entry name" value="Rossmann-like_a/b/a_fold"/>
</dbReference>
<protein>
    <recommendedName>
        <fullName evidence="6">tRNA(Ile)-lysidine synthase</fullName>
        <ecNumber evidence="6">6.3.4.19</ecNumber>
    </recommendedName>
    <alternativeName>
        <fullName evidence="6">tRNA(Ile)-2-lysyl-cytidine synthase</fullName>
    </alternativeName>
    <alternativeName>
        <fullName evidence="6">tRNA(Ile)-lysidine synthetase</fullName>
    </alternativeName>
</protein>
<proteinExistence type="inferred from homology"/>
<keyword evidence="4 6" id="KW-0067">ATP-binding</keyword>
<dbReference type="SUPFAM" id="SSF52402">
    <property type="entry name" value="Adenine nucleotide alpha hydrolases-like"/>
    <property type="match status" value="1"/>
</dbReference>
<organism evidence="8 9">
    <name type="scientific">Candidatus Amphirhobacter heronislandensis</name>
    <dbReference type="NCBI Taxonomy" id="1732024"/>
    <lineage>
        <taxon>Bacteria</taxon>
        <taxon>Pseudomonadati</taxon>
        <taxon>Pseudomonadota</taxon>
        <taxon>Gammaproteobacteria</taxon>
        <taxon>Candidatus Tethybacterales</taxon>
        <taxon>Candidatus Tethybacteraceae</taxon>
        <taxon>Candidatus Amphirhobacter</taxon>
    </lineage>
</organism>
<comment type="subcellular location">
    <subcellularLocation>
        <location evidence="6">Cytoplasm</location>
    </subcellularLocation>
</comment>